<organism evidence="7 8">
    <name type="scientific">Oryzomonas rubra</name>
    <dbReference type="NCBI Taxonomy" id="2509454"/>
    <lineage>
        <taxon>Bacteria</taxon>
        <taxon>Pseudomonadati</taxon>
        <taxon>Thermodesulfobacteriota</taxon>
        <taxon>Desulfuromonadia</taxon>
        <taxon>Geobacterales</taxon>
        <taxon>Geobacteraceae</taxon>
        <taxon>Oryzomonas</taxon>
    </lineage>
</organism>
<dbReference type="InterPro" id="IPR022641">
    <property type="entry name" value="CheR_N"/>
</dbReference>
<dbReference type="PROSITE" id="PS50123">
    <property type="entry name" value="CHER"/>
    <property type="match status" value="1"/>
</dbReference>
<evidence type="ECO:0000256" key="2">
    <source>
        <dbReference type="ARBA" id="ARBA00012534"/>
    </source>
</evidence>
<dbReference type="InterPro" id="IPR000780">
    <property type="entry name" value="CheR_MeTrfase"/>
</dbReference>
<dbReference type="PANTHER" id="PTHR24422">
    <property type="entry name" value="CHEMOTAXIS PROTEIN METHYLTRANSFERASE"/>
    <property type="match status" value="1"/>
</dbReference>
<dbReference type="EMBL" id="SRSD01000005">
    <property type="protein sequence ID" value="KAA0891859.1"/>
    <property type="molecule type" value="Genomic_DNA"/>
</dbReference>
<reference evidence="7 8" key="1">
    <citation type="submission" date="2019-04" db="EMBL/GenBank/DDBJ databases">
        <title>Geobacter ruber sp. nov., ferric-reducing bacteria isolated from paddy soil.</title>
        <authorList>
            <person name="Xu Z."/>
            <person name="Masuda Y."/>
            <person name="Itoh H."/>
            <person name="Senoo K."/>
        </authorList>
    </citation>
    <scope>NUCLEOTIDE SEQUENCE [LARGE SCALE GENOMIC DNA]</scope>
    <source>
        <strain evidence="7 8">Red88</strain>
    </source>
</reference>
<accession>A0A5A9XIC5</accession>
<dbReference type="AlphaFoldDB" id="A0A5A9XIC5"/>
<evidence type="ECO:0000256" key="1">
    <source>
        <dbReference type="ARBA" id="ARBA00001541"/>
    </source>
</evidence>
<dbReference type="PANTHER" id="PTHR24422:SF19">
    <property type="entry name" value="CHEMOTAXIS PROTEIN METHYLTRANSFERASE"/>
    <property type="match status" value="1"/>
</dbReference>
<keyword evidence="4 7" id="KW-0808">Transferase</keyword>
<evidence type="ECO:0000256" key="5">
    <source>
        <dbReference type="ARBA" id="ARBA00022691"/>
    </source>
</evidence>
<dbReference type="InterPro" id="IPR036804">
    <property type="entry name" value="CheR_N_sf"/>
</dbReference>
<evidence type="ECO:0000259" key="6">
    <source>
        <dbReference type="PROSITE" id="PS50123"/>
    </source>
</evidence>
<dbReference type="Gene3D" id="3.40.50.150">
    <property type="entry name" value="Vaccinia Virus protein VP39"/>
    <property type="match status" value="1"/>
</dbReference>
<dbReference type="Gene3D" id="1.10.155.10">
    <property type="entry name" value="Chemotaxis receptor methyltransferase CheR, N-terminal domain"/>
    <property type="match status" value="1"/>
</dbReference>
<dbReference type="OrthoDB" id="9786165at2"/>
<dbReference type="InterPro" id="IPR022642">
    <property type="entry name" value="CheR_C"/>
</dbReference>
<dbReference type="SUPFAM" id="SSF53335">
    <property type="entry name" value="S-adenosyl-L-methionine-dependent methyltransferases"/>
    <property type="match status" value="1"/>
</dbReference>
<dbReference type="PRINTS" id="PR00996">
    <property type="entry name" value="CHERMTFRASE"/>
</dbReference>
<dbReference type="InterPro" id="IPR029063">
    <property type="entry name" value="SAM-dependent_MTases_sf"/>
</dbReference>
<evidence type="ECO:0000256" key="3">
    <source>
        <dbReference type="ARBA" id="ARBA00022603"/>
    </source>
</evidence>
<dbReference type="EC" id="2.1.1.80" evidence="2"/>
<evidence type="ECO:0000313" key="7">
    <source>
        <dbReference type="EMBL" id="KAA0891859.1"/>
    </source>
</evidence>
<sequence>MSLHTPARPARTREAAEKVPFGVSIFPALPEISDEELATIGAILQRWRGFSLAVYKDTCMKRRVAIRIRSTRSSDAAAYCELLSRSDQELDLLQKSLTIHVSQFFRNHSVFEKLRKEVIPELFAARTDHRDEPLRFWCLGCAGGEEPYSLAIMLREFFGRDIRHERVSLLATDIDDKTLQAARAAEYDEGRFKEMPVDLRERYFRQDGRLFRLVPEIRDMVAFQRGDICNPEEYVPSDLVCCRNTLIYFARPEQERILNRIADILRPDGILVLGKSEVLVGSSRGRFAPVCRTERIYRRIS</sequence>
<comment type="caution">
    <text evidence="7">The sequence shown here is derived from an EMBL/GenBank/DDBJ whole genome shotgun (WGS) entry which is preliminary data.</text>
</comment>
<dbReference type="GO" id="GO:0032259">
    <property type="term" value="P:methylation"/>
    <property type="evidence" value="ECO:0007669"/>
    <property type="project" value="UniProtKB-KW"/>
</dbReference>
<dbReference type="Proteomes" id="UP000324298">
    <property type="component" value="Unassembled WGS sequence"/>
</dbReference>
<evidence type="ECO:0000256" key="4">
    <source>
        <dbReference type="ARBA" id="ARBA00022679"/>
    </source>
</evidence>
<dbReference type="SMART" id="SM00138">
    <property type="entry name" value="MeTrc"/>
    <property type="match status" value="1"/>
</dbReference>
<evidence type="ECO:0000313" key="8">
    <source>
        <dbReference type="Proteomes" id="UP000324298"/>
    </source>
</evidence>
<dbReference type="RefSeq" id="WP_149307559.1">
    <property type="nucleotide sequence ID" value="NZ_SRSD01000005.1"/>
</dbReference>
<dbReference type="GO" id="GO:0008983">
    <property type="term" value="F:protein-glutamate O-methyltransferase activity"/>
    <property type="evidence" value="ECO:0007669"/>
    <property type="project" value="UniProtKB-EC"/>
</dbReference>
<dbReference type="Pfam" id="PF03705">
    <property type="entry name" value="CheR_N"/>
    <property type="match status" value="1"/>
</dbReference>
<keyword evidence="8" id="KW-1185">Reference proteome</keyword>
<protein>
    <recommendedName>
        <fullName evidence="2">protein-glutamate O-methyltransferase</fullName>
        <ecNumber evidence="2">2.1.1.80</ecNumber>
    </recommendedName>
</protein>
<dbReference type="SUPFAM" id="SSF47757">
    <property type="entry name" value="Chemotaxis receptor methyltransferase CheR, N-terminal domain"/>
    <property type="match status" value="1"/>
</dbReference>
<gene>
    <name evidence="7" type="ORF">ET418_10525</name>
</gene>
<feature type="domain" description="CheR-type methyltransferase" evidence="6">
    <location>
        <begin position="25"/>
        <end position="287"/>
    </location>
</feature>
<keyword evidence="3 7" id="KW-0489">Methyltransferase</keyword>
<dbReference type="InterPro" id="IPR050903">
    <property type="entry name" value="Bact_Chemotaxis_MeTrfase"/>
</dbReference>
<comment type="catalytic activity">
    <reaction evidence="1">
        <text>L-glutamyl-[protein] + S-adenosyl-L-methionine = [protein]-L-glutamate 5-O-methyl ester + S-adenosyl-L-homocysteine</text>
        <dbReference type="Rhea" id="RHEA:24452"/>
        <dbReference type="Rhea" id="RHEA-COMP:10208"/>
        <dbReference type="Rhea" id="RHEA-COMP:10311"/>
        <dbReference type="ChEBI" id="CHEBI:29973"/>
        <dbReference type="ChEBI" id="CHEBI:57856"/>
        <dbReference type="ChEBI" id="CHEBI:59789"/>
        <dbReference type="ChEBI" id="CHEBI:82795"/>
        <dbReference type="EC" id="2.1.1.80"/>
    </reaction>
</comment>
<dbReference type="Pfam" id="PF01739">
    <property type="entry name" value="CheR"/>
    <property type="match status" value="1"/>
</dbReference>
<proteinExistence type="predicted"/>
<keyword evidence="5" id="KW-0949">S-adenosyl-L-methionine</keyword>
<dbReference type="CDD" id="cd02440">
    <property type="entry name" value="AdoMet_MTases"/>
    <property type="match status" value="1"/>
</dbReference>
<name>A0A5A9XIC5_9BACT</name>